<evidence type="ECO:0000313" key="1">
    <source>
        <dbReference type="EMBL" id="WVZ23625.1"/>
    </source>
</evidence>
<proteinExistence type="predicted"/>
<dbReference type="PANTHER" id="PTHR33512:SF14">
    <property type="entry name" value="EXPRESSED PROTEIN"/>
    <property type="match status" value="1"/>
</dbReference>
<sequence length="201" mass="21861">MNGVAGEHRLTLLSALVLVPSSLSSAPQPLSLQRNAHCLSLSIFSFVAEGDFSPNALKTLSFIIIVVVFSSMWPHHHHHILLVLPLLLCSPLPLVGAQSREARSLDAIMQEYAYKALVRPKTSTIYNAISLLPSNFTGIKVVTLRLRSGGLRRRGVVPNYNEIPIGIIEKPYVKRLYPLPNYTEEAVVGGEDLGSGGNDVG</sequence>
<accession>A0AAQ3P8B6</accession>
<keyword evidence="2" id="KW-1185">Reference proteome</keyword>
<dbReference type="InterPro" id="IPR010605">
    <property type="entry name" value="DUF1191"/>
</dbReference>
<dbReference type="PANTHER" id="PTHR33512">
    <property type="entry name" value="PROTEIN, PUTATIVE (DUF1191)-RELATED"/>
    <property type="match status" value="1"/>
</dbReference>
<dbReference type="AlphaFoldDB" id="A0AAQ3P8B6"/>
<organism evidence="1 2">
    <name type="scientific">Vigna mungo</name>
    <name type="common">Black gram</name>
    <name type="synonym">Phaseolus mungo</name>
    <dbReference type="NCBI Taxonomy" id="3915"/>
    <lineage>
        <taxon>Eukaryota</taxon>
        <taxon>Viridiplantae</taxon>
        <taxon>Streptophyta</taxon>
        <taxon>Embryophyta</taxon>
        <taxon>Tracheophyta</taxon>
        <taxon>Spermatophyta</taxon>
        <taxon>Magnoliopsida</taxon>
        <taxon>eudicotyledons</taxon>
        <taxon>Gunneridae</taxon>
        <taxon>Pentapetalae</taxon>
        <taxon>rosids</taxon>
        <taxon>fabids</taxon>
        <taxon>Fabales</taxon>
        <taxon>Fabaceae</taxon>
        <taxon>Papilionoideae</taxon>
        <taxon>50 kb inversion clade</taxon>
        <taxon>NPAAA clade</taxon>
        <taxon>indigoferoid/millettioid clade</taxon>
        <taxon>Phaseoleae</taxon>
        <taxon>Vigna</taxon>
    </lineage>
</organism>
<protein>
    <submittedName>
        <fullName evidence="1">Uncharacterized protein</fullName>
    </submittedName>
</protein>
<reference evidence="1 2" key="1">
    <citation type="journal article" date="2023" name="Life. Sci Alliance">
        <title>Evolutionary insights into 3D genome organization and epigenetic landscape of Vigna mungo.</title>
        <authorList>
            <person name="Junaid A."/>
            <person name="Singh B."/>
            <person name="Bhatia S."/>
        </authorList>
    </citation>
    <scope>NUCLEOTIDE SEQUENCE [LARGE SCALE GENOMIC DNA]</scope>
    <source>
        <strain evidence="1">Urdbean</strain>
    </source>
</reference>
<dbReference type="GO" id="GO:0016020">
    <property type="term" value="C:membrane"/>
    <property type="evidence" value="ECO:0007669"/>
    <property type="project" value="TreeGrafter"/>
</dbReference>
<dbReference type="EMBL" id="CP144700">
    <property type="protein sequence ID" value="WVZ23625.1"/>
    <property type="molecule type" value="Genomic_DNA"/>
</dbReference>
<evidence type="ECO:0000313" key="2">
    <source>
        <dbReference type="Proteomes" id="UP001374535"/>
    </source>
</evidence>
<gene>
    <name evidence="1" type="ORF">V8G54_002169</name>
</gene>
<dbReference type="Proteomes" id="UP001374535">
    <property type="component" value="Chromosome 1"/>
</dbReference>
<dbReference type="Pfam" id="PF06697">
    <property type="entry name" value="DUF1191"/>
    <property type="match status" value="1"/>
</dbReference>
<name>A0AAQ3P8B6_VIGMU</name>